<keyword evidence="3" id="KW-0378">Hydrolase</keyword>
<evidence type="ECO:0000256" key="1">
    <source>
        <dbReference type="SAM" id="MobiDB-lite"/>
    </source>
</evidence>
<evidence type="ECO:0000259" key="2">
    <source>
        <dbReference type="Pfam" id="PF12706"/>
    </source>
</evidence>
<dbReference type="GO" id="GO:0070290">
    <property type="term" value="F:N-acylphosphatidylethanolamine-specific phospholipase D activity"/>
    <property type="evidence" value="ECO:0007669"/>
    <property type="project" value="InterPro"/>
</dbReference>
<sequence length="342" mass="38905">MFASFGKDPAGKELDTLKQSPNYRNNQFQNVVPTATLAEDASIVKTLWHFINKPKSNKPPKPLPAVKTDLKQSISDKPVIVWFGHSSYFIRVNSINILVDPVFSGYAAPFSFMNKSFAGTNVYSIDDMPAIDVLLITHDHYDHLDYETVTKLRPKVKHIYTSLGVASHLVYWGYNQQNITELDWWQSVTITDNLQLIAAPARHFSGRSFRRFTTLWSSFILKTNEYNIYIGADSGYGNHFKEIGAKYGPFDMAVLENGQYNVAWPQIHQFPEEAVQACIDLNAKVLMPVHWAKFDIALHPWDEPIKRLTKAAKEKGVQVTTPMIGEPVVIDGVYPCSEWWHL</sequence>
<dbReference type="EMBL" id="SZQL01000011">
    <property type="protein sequence ID" value="TKK67446.1"/>
    <property type="molecule type" value="Genomic_DNA"/>
</dbReference>
<dbReference type="AlphaFoldDB" id="A0A4U3L1S6"/>
<dbReference type="GO" id="GO:0005737">
    <property type="term" value="C:cytoplasm"/>
    <property type="evidence" value="ECO:0007669"/>
    <property type="project" value="TreeGrafter"/>
</dbReference>
<dbReference type="Proteomes" id="UP000305848">
    <property type="component" value="Unassembled WGS sequence"/>
</dbReference>
<organism evidence="3 4">
    <name type="scientific">Ilyomonas limi</name>
    <dbReference type="NCBI Taxonomy" id="2575867"/>
    <lineage>
        <taxon>Bacteria</taxon>
        <taxon>Pseudomonadati</taxon>
        <taxon>Bacteroidota</taxon>
        <taxon>Chitinophagia</taxon>
        <taxon>Chitinophagales</taxon>
        <taxon>Chitinophagaceae</taxon>
        <taxon>Ilyomonas</taxon>
    </lineage>
</organism>
<keyword evidence="4" id="KW-1185">Reference proteome</keyword>
<dbReference type="PANTHER" id="PTHR15032:SF4">
    <property type="entry name" value="N-ACYL-PHOSPHATIDYLETHANOLAMINE-HYDROLYZING PHOSPHOLIPASE D"/>
    <property type="match status" value="1"/>
</dbReference>
<dbReference type="OrthoDB" id="9805728at2"/>
<protein>
    <submittedName>
        <fullName evidence="3">MBL fold metallo-hydrolase</fullName>
    </submittedName>
</protein>
<dbReference type="Gene3D" id="3.60.15.10">
    <property type="entry name" value="Ribonuclease Z/Hydroxyacylglutathione hydrolase-like"/>
    <property type="match status" value="1"/>
</dbReference>
<reference evidence="3 4" key="1">
    <citation type="submission" date="2019-05" db="EMBL/GenBank/DDBJ databases">
        <title>Panacibacter sp. strain 17mud1-8 Genome sequencing and assembly.</title>
        <authorList>
            <person name="Chhetri G."/>
        </authorList>
    </citation>
    <scope>NUCLEOTIDE SEQUENCE [LARGE SCALE GENOMIC DNA]</scope>
    <source>
        <strain evidence="3 4">17mud1-8</strain>
    </source>
</reference>
<feature type="domain" description="Metallo-beta-lactamase" evidence="2">
    <location>
        <begin position="96"/>
        <end position="291"/>
    </location>
</feature>
<dbReference type="GO" id="GO:0008270">
    <property type="term" value="F:zinc ion binding"/>
    <property type="evidence" value="ECO:0007669"/>
    <property type="project" value="InterPro"/>
</dbReference>
<proteinExistence type="predicted"/>
<dbReference type="PIRSF" id="PIRSF038896">
    <property type="entry name" value="NAPE-PLD"/>
    <property type="match status" value="1"/>
</dbReference>
<evidence type="ECO:0000313" key="4">
    <source>
        <dbReference type="Proteomes" id="UP000305848"/>
    </source>
</evidence>
<dbReference type="Pfam" id="PF12706">
    <property type="entry name" value="Lactamase_B_2"/>
    <property type="match status" value="1"/>
</dbReference>
<dbReference type="InterPro" id="IPR036866">
    <property type="entry name" value="RibonucZ/Hydroxyglut_hydro"/>
</dbReference>
<dbReference type="SUPFAM" id="SSF56281">
    <property type="entry name" value="Metallo-hydrolase/oxidoreductase"/>
    <property type="match status" value="1"/>
</dbReference>
<feature type="region of interest" description="Disordered" evidence="1">
    <location>
        <begin position="1"/>
        <end position="20"/>
    </location>
</feature>
<dbReference type="PANTHER" id="PTHR15032">
    <property type="entry name" value="N-ACYL-PHOSPHATIDYLETHANOLAMINE-HYDROLYZING PHOSPHOLIPASE D"/>
    <property type="match status" value="1"/>
</dbReference>
<gene>
    <name evidence="3" type="ORF">FC093_14215</name>
</gene>
<name>A0A4U3L1S6_9BACT</name>
<accession>A0A4U3L1S6</accession>
<dbReference type="InterPro" id="IPR024884">
    <property type="entry name" value="NAPE-PLD"/>
</dbReference>
<evidence type="ECO:0000313" key="3">
    <source>
        <dbReference type="EMBL" id="TKK67446.1"/>
    </source>
</evidence>
<dbReference type="InterPro" id="IPR001279">
    <property type="entry name" value="Metallo-B-lactamas"/>
</dbReference>
<comment type="caution">
    <text evidence="3">The sequence shown here is derived from an EMBL/GenBank/DDBJ whole genome shotgun (WGS) entry which is preliminary data.</text>
</comment>
<dbReference type="RefSeq" id="WP_137262463.1">
    <property type="nucleotide sequence ID" value="NZ_SZQL01000011.1"/>
</dbReference>